<evidence type="ECO:0000256" key="1">
    <source>
        <dbReference type="ARBA" id="ARBA00022884"/>
    </source>
</evidence>
<dbReference type="InterPro" id="IPR047048">
    <property type="entry name" value="TlyA"/>
</dbReference>
<dbReference type="InterPro" id="IPR004538">
    <property type="entry name" value="Hemolysin_A/TlyA"/>
</dbReference>
<dbReference type="SMART" id="SM00363">
    <property type="entry name" value="S4"/>
    <property type="match status" value="1"/>
</dbReference>
<evidence type="ECO:0000313" key="6">
    <source>
        <dbReference type="Proteomes" id="UP000220922"/>
    </source>
</evidence>
<dbReference type="AlphaFoldDB" id="A0A2H3KHG9"/>
<comment type="similarity">
    <text evidence="2">Belongs to the TlyA family.</text>
</comment>
<keyword evidence="5" id="KW-0808">Transferase</keyword>
<keyword evidence="5" id="KW-0489">Methyltransferase</keyword>
<dbReference type="GO" id="GO:0032259">
    <property type="term" value="P:methylation"/>
    <property type="evidence" value="ECO:0007669"/>
    <property type="project" value="UniProtKB-KW"/>
</dbReference>
<proteinExistence type="inferred from homology"/>
<dbReference type="CDD" id="cd00165">
    <property type="entry name" value="S4"/>
    <property type="match status" value="1"/>
</dbReference>
<dbReference type="InterPro" id="IPR002877">
    <property type="entry name" value="RNA_MeTrfase_FtsJ_dom"/>
</dbReference>
<dbReference type="Proteomes" id="UP000220922">
    <property type="component" value="Unassembled WGS sequence"/>
</dbReference>
<evidence type="ECO:0000313" key="5">
    <source>
        <dbReference type="EMBL" id="PDV97203.1"/>
    </source>
</evidence>
<dbReference type="InterPro" id="IPR036986">
    <property type="entry name" value="S4_RNA-bd_sf"/>
</dbReference>
<evidence type="ECO:0000256" key="3">
    <source>
        <dbReference type="PROSITE-ProRule" id="PRU00182"/>
    </source>
</evidence>
<dbReference type="Gene3D" id="3.10.290.10">
    <property type="entry name" value="RNA-binding S4 domain"/>
    <property type="match status" value="1"/>
</dbReference>
<dbReference type="PROSITE" id="PS50889">
    <property type="entry name" value="S4"/>
    <property type="match status" value="1"/>
</dbReference>
<dbReference type="Pfam" id="PF01479">
    <property type="entry name" value="S4"/>
    <property type="match status" value="1"/>
</dbReference>
<reference evidence="5 6" key="1">
    <citation type="submission" date="2016-05" db="EMBL/GenBank/DDBJ databases">
        <authorList>
            <person name="Lavstsen T."/>
            <person name="Jespersen J.S."/>
        </authorList>
    </citation>
    <scope>NUCLEOTIDE SEQUENCE [LARGE SCALE GENOMIC DNA]</scope>
    <source>
        <strain evidence="5 6">B7-9</strain>
    </source>
</reference>
<dbReference type="SUPFAM" id="SSF55174">
    <property type="entry name" value="Alpha-L RNA-binding motif"/>
    <property type="match status" value="1"/>
</dbReference>
<dbReference type="OrthoDB" id="9784736at2"/>
<dbReference type="InterPro" id="IPR029063">
    <property type="entry name" value="SAM-dependent_MTases_sf"/>
</dbReference>
<dbReference type="PANTHER" id="PTHR32319">
    <property type="entry name" value="BACTERIAL HEMOLYSIN-LIKE PROTEIN"/>
    <property type="match status" value="1"/>
</dbReference>
<evidence type="ECO:0000259" key="4">
    <source>
        <dbReference type="SMART" id="SM00363"/>
    </source>
</evidence>
<dbReference type="RefSeq" id="WP_097654628.1">
    <property type="nucleotide sequence ID" value="NZ_LYXE01000157.1"/>
</dbReference>
<dbReference type="GO" id="GO:0003723">
    <property type="term" value="F:RNA binding"/>
    <property type="evidence" value="ECO:0007669"/>
    <property type="project" value="UniProtKB-KW"/>
</dbReference>
<dbReference type="Gene3D" id="3.40.50.150">
    <property type="entry name" value="Vaccinia Virus protein VP39"/>
    <property type="match status" value="1"/>
</dbReference>
<gene>
    <name evidence="5" type="ORF">A9Q02_04660</name>
</gene>
<dbReference type="GO" id="GO:0008168">
    <property type="term" value="F:methyltransferase activity"/>
    <property type="evidence" value="ECO:0007669"/>
    <property type="project" value="UniProtKB-KW"/>
</dbReference>
<feature type="domain" description="RNA-binding S4" evidence="4">
    <location>
        <begin position="3"/>
        <end position="67"/>
    </location>
</feature>
<dbReference type="EMBL" id="LYXE01000157">
    <property type="protein sequence ID" value="PDV97203.1"/>
    <property type="molecule type" value="Genomic_DNA"/>
</dbReference>
<accession>A0A2H3KHG9</accession>
<dbReference type="InterPro" id="IPR002942">
    <property type="entry name" value="S4_RNA-bd"/>
</dbReference>
<organism evidence="5 6">
    <name type="scientific">Candidatus Chloroploca asiatica</name>
    <dbReference type="NCBI Taxonomy" id="1506545"/>
    <lineage>
        <taxon>Bacteria</taxon>
        <taxon>Bacillati</taxon>
        <taxon>Chloroflexota</taxon>
        <taxon>Chloroflexia</taxon>
        <taxon>Chloroflexales</taxon>
        <taxon>Chloroflexineae</taxon>
        <taxon>Oscillochloridaceae</taxon>
        <taxon>Candidatus Chloroploca</taxon>
    </lineage>
</organism>
<name>A0A2H3KHG9_9CHLR</name>
<dbReference type="PANTHER" id="PTHR32319:SF0">
    <property type="entry name" value="BACTERIAL HEMOLYSIN-LIKE PROTEIN"/>
    <property type="match status" value="1"/>
</dbReference>
<sequence>MKLRLDALMVERGLVESRSKAQALVMAGSVKVDGQPASKPGMQVDARCAVEVVAALPYASRGGYKLAHALDQFRLDPVGLTALDAGASTGGFTDVLLQRGARLVYAVDVGYGILEYRLRADARVVTLERTNIRYLEALPPVPGADASTRAPLADCAVVDLAFISLKLVLPAIQRLITPSAWVVALIKPQFEAGPAQVGKGGVVRDPAIHRSVIAQVLGAANEIGLTPCGLTRSPITGPAGNQEFLAWLQPGGEPLELEKIVL</sequence>
<dbReference type="Pfam" id="PF01728">
    <property type="entry name" value="FtsJ"/>
    <property type="match status" value="1"/>
</dbReference>
<evidence type="ECO:0000256" key="2">
    <source>
        <dbReference type="ARBA" id="ARBA00029460"/>
    </source>
</evidence>
<keyword evidence="1 3" id="KW-0694">RNA-binding</keyword>
<comment type="caution">
    <text evidence="5">The sequence shown here is derived from an EMBL/GenBank/DDBJ whole genome shotgun (WGS) entry which is preliminary data.</text>
</comment>
<dbReference type="PIRSF" id="PIRSF005578">
    <property type="entry name" value="TlyA"/>
    <property type="match status" value="1"/>
</dbReference>
<protein>
    <submittedName>
        <fullName evidence="5">RNA methyltransferase</fullName>
    </submittedName>
</protein>
<keyword evidence="6" id="KW-1185">Reference proteome</keyword>
<dbReference type="SUPFAM" id="SSF53335">
    <property type="entry name" value="S-adenosyl-L-methionine-dependent methyltransferases"/>
    <property type="match status" value="1"/>
</dbReference>
<dbReference type="NCBIfam" id="TIGR00478">
    <property type="entry name" value="tly"/>
    <property type="match status" value="1"/>
</dbReference>